<dbReference type="Pfam" id="PF01761">
    <property type="entry name" value="DHQ_synthase"/>
    <property type="match status" value="1"/>
</dbReference>
<dbReference type="CDD" id="cd08195">
    <property type="entry name" value="DHQS"/>
    <property type="match status" value="1"/>
</dbReference>
<dbReference type="Proteomes" id="UP000824073">
    <property type="component" value="Unassembled WGS sequence"/>
</dbReference>
<dbReference type="AlphaFoldDB" id="A0A9D1LK42"/>
<dbReference type="Pfam" id="PF24621">
    <property type="entry name" value="DHQS_C"/>
    <property type="match status" value="1"/>
</dbReference>
<evidence type="ECO:0000256" key="9">
    <source>
        <dbReference type="ARBA" id="ARBA00022490"/>
    </source>
</evidence>
<dbReference type="PANTHER" id="PTHR43622">
    <property type="entry name" value="3-DEHYDROQUINATE SYNTHASE"/>
    <property type="match status" value="1"/>
</dbReference>
<evidence type="ECO:0000256" key="3">
    <source>
        <dbReference type="ARBA" id="ARBA00001947"/>
    </source>
</evidence>
<dbReference type="GO" id="GO:0009423">
    <property type="term" value="P:chorismate biosynthetic process"/>
    <property type="evidence" value="ECO:0007669"/>
    <property type="project" value="UniProtKB-UniRule"/>
</dbReference>
<name>A0A9D1LK42_9CLOT</name>
<dbReference type="InterPro" id="IPR016037">
    <property type="entry name" value="DHQ_synth_AroB"/>
</dbReference>
<dbReference type="HAMAP" id="MF_00110">
    <property type="entry name" value="DHQ_synthase"/>
    <property type="match status" value="1"/>
</dbReference>
<evidence type="ECO:0000256" key="6">
    <source>
        <dbReference type="ARBA" id="ARBA00005412"/>
    </source>
</evidence>
<dbReference type="InterPro" id="IPR050071">
    <property type="entry name" value="Dehydroquinate_synthase"/>
</dbReference>
<feature type="binding site" evidence="18">
    <location>
        <begin position="105"/>
        <end position="109"/>
    </location>
    <ligand>
        <name>NAD(+)</name>
        <dbReference type="ChEBI" id="CHEBI:57540"/>
    </ligand>
</feature>
<evidence type="ECO:0000256" key="18">
    <source>
        <dbReference type="HAMAP-Rule" id="MF_00110"/>
    </source>
</evidence>
<keyword evidence="17 18" id="KW-0170">Cobalt</keyword>
<evidence type="ECO:0000259" key="20">
    <source>
        <dbReference type="Pfam" id="PF24621"/>
    </source>
</evidence>
<feature type="binding site" evidence="18">
    <location>
        <position position="151"/>
    </location>
    <ligand>
        <name>NAD(+)</name>
        <dbReference type="ChEBI" id="CHEBI:57540"/>
    </ligand>
</feature>
<comment type="cofactor">
    <cofactor evidence="18">
        <name>Co(2+)</name>
        <dbReference type="ChEBI" id="CHEBI:48828"/>
    </cofactor>
    <cofactor evidence="18">
        <name>Zn(2+)</name>
        <dbReference type="ChEBI" id="CHEBI:29105"/>
    </cofactor>
    <text evidence="18">Binds 1 divalent metal cation per subunit. Can use either Co(2+) or Zn(2+).</text>
</comment>
<dbReference type="GO" id="GO:0009073">
    <property type="term" value="P:aromatic amino acid family biosynthetic process"/>
    <property type="evidence" value="ECO:0007669"/>
    <property type="project" value="UniProtKB-KW"/>
</dbReference>
<dbReference type="PIRSF" id="PIRSF001455">
    <property type="entry name" value="DHQ_synth"/>
    <property type="match status" value="1"/>
</dbReference>
<dbReference type="PANTHER" id="PTHR43622:SF7">
    <property type="entry name" value="3-DEHYDROQUINATE SYNTHASE, CHLOROPLASTIC"/>
    <property type="match status" value="1"/>
</dbReference>
<keyword evidence="14 18" id="KW-0520">NAD</keyword>
<evidence type="ECO:0000256" key="13">
    <source>
        <dbReference type="ARBA" id="ARBA00022833"/>
    </source>
</evidence>
<feature type="binding site" evidence="18">
    <location>
        <position position="142"/>
    </location>
    <ligand>
        <name>NAD(+)</name>
        <dbReference type="ChEBI" id="CHEBI:57540"/>
    </ligand>
</feature>
<dbReference type="Gene3D" id="1.20.1090.10">
    <property type="entry name" value="Dehydroquinate synthase-like - alpha domain"/>
    <property type="match status" value="1"/>
</dbReference>
<evidence type="ECO:0000256" key="8">
    <source>
        <dbReference type="ARBA" id="ARBA00017684"/>
    </source>
</evidence>
<organism evidence="21 22">
    <name type="scientific">Candidatus Ventrousia excrementavium</name>
    <dbReference type="NCBI Taxonomy" id="2840961"/>
    <lineage>
        <taxon>Bacteria</taxon>
        <taxon>Bacillati</taxon>
        <taxon>Bacillota</taxon>
        <taxon>Clostridia</taxon>
        <taxon>Eubacteriales</taxon>
        <taxon>Clostridiaceae</taxon>
        <taxon>Clostridiaceae incertae sedis</taxon>
        <taxon>Candidatus Ventrousia</taxon>
    </lineage>
</organism>
<comment type="function">
    <text evidence="18">Catalyzes the conversion of 3-deoxy-D-arabino-heptulosonate 7-phosphate (DAHP) to dehydroquinate (DHQ).</text>
</comment>
<dbReference type="SUPFAM" id="SSF56796">
    <property type="entry name" value="Dehydroquinate synthase-like"/>
    <property type="match status" value="1"/>
</dbReference>
<evidence type="ECO:0000256" key="12">
    <source>
        <dbReference type="ARBA" id="ARBA00022741"/>
    </source>
</evidence>
<evidence type="ECO:0000256" key="4">
    <source>
        <dbReference type="ARBA" id="ARBA00004496"/>
    </source>
</evidence>
<comment type="pathway">
    <text evidence="5 18">Metabolic intermediate biosynthesis; chorismate biosynthesis; chorismate from D-erythrose 4-phosphate and phosphoenolpyruvate: step 2/7.</text>
</comment>
<evidence type="ECO:0000256" key="10">
    <source>
        <dbReference type="ARBA" id="ARBA00022605"/>
    </source>
</evidence>
<feature type="binding site" evidence="18">
    <location>
        <position position="184"/>
    </location>
    <ligand>
        <name>Zn(2+)</name>
        <dbReference type="ChEBI" id="CHEBI:29105"/>
    </ligand>
</feature>
<dbReference type="GO" id="GO:0008652">
    <property type="term" value="P:amino acid biosynthetic process"/>
    <property type="evidence" value="ECO:0007669"/>
    <property type="project" value="UniProtKB-KW"/>
</dbReference>
<feature type="binding site" evidence="18">
    <location>
        <begin position="129"/>
        <end position="130"/>
    </location>
    <ligand>
        <name>NAD(+)</name>
        <dbReference type="ChEBI" id="CHEBI:57540"/>
    </ligand>
</feature>
<dbReference type="InterPro" id="IPR030960">
    <property type="entry name" value="DHQS/DOIS_N"/>
</dbReference>
<keyword evidence="10 18" id="KW-0028">Amino-acid biosynthesis</keyword>
<evidence type="ECO:0000256" key="7">
    <source>
        <dbReference type="ARBA" id="ARBA00013031"/>
    </source>
</evidence>
<dbReference type="GO" id="GO:0046872">
    <property type="term" value="F:metal ion binding"/>
    <property type="evidence" value="ECO:0007669"/>
    <property type="project" value="UniProtKB-KW"/>
</dbReference>
<dbReference type="EC" id="4.2.3.4" evidence="7 18"/>
<dbReference type="InterPro" id="IPR030963">
    <property type="entry name" value="DHQ_synth_fam"/>
</dbReference>
<dbReference type="GO" id="GO:0003856">
    <property type="term" value="F:3-dehydroquinate synthase activity"/>
    <property type="evidence" value="ECO:0007669"/>
    <property type="project" value="UniProtKB-UniRule"/>
</dbReference>
<keyword evidence="15 18" id="KW-0057">Aromatic amino acid biosynthesis</keyword>
<dbReference type="GO" id="GO:0000166">
    <property type="term" value="F:nucleotide binding"/>
    <property type="evidence" value="ECO:0007669"/>
    <property type="project" value="UniProtKB-KW"/>
</dbReference>
<reference evidence="21" key="2">
    <citation type="journal article" date="2021" name="PeerJ">
        <title>Extensive microbial diversity within the chicken gut microbiome revealed by metagenomics and culture.</title>
        <authorList>
            <person name="Gilroy R."/>
            <person name="Ravi A."/>
            <person name="Getino M."/>
            <person name="Pursley I."/>
            <person name="Horton D.L."/>
            <person name="Alikhan N.F."/>
            <person name="Baker D."/>
            <person name="Gharbi K."/>
            <person name="Hall N."/>
            <person name="Watson M."/>
            <person name="Adriaenssens E.M."/>
            <person name="Foster-Nyarko E."/>
            <person name="Jarju S."/>
            <person name="Secka A."/>
            <person name="Antonio M."/>
            <person name="Oren A."/>
            <person name="Chaudhuri R.R."/>
            <person name="La Ragione R."/>
            <person name="Hildebrand F."/>
            <person name="Pallen M.J."/>
        </authorList>
    </citation>
    <scope>NUCLEOTIDE SEQUENCE</scope>
    <source>
        <strain evidence="21">CHK191-8634</strain>
    </source>
</reference>
<accession>A0A9D1LK42</accession>
<feature type="domain" description="3-dehydroquinate synthase N-terminal" evidence="19">
    <location>
        <begin position="68"/>
        <end position="179"/>
    </location>
</feature>
<dbReference type="NCBIfam" id="TIGR01357">
    <property type="entry name" value="aroB"/>
    <property type="match status" value="1"/>
</dbReference>
<evidence type="ECO:0000259" key="19">
    <source>
        <dbReference type="Pfam" id="PF01761"/>
    </source>
</evidence>
<comment type="cofactor">
    <cofactor evidence="3">
        <name>Zn(2+)</name>
        <dbReference type="ChEBI" id="CHEBI:29105"/>
    </cofactor>
</comment>
<comment type="subcellular location">
    <subcellularLocation>
        <location evidence="4 18">Cytoplasm</location>
    </subcellularLocation>
</comment>
<reference evidence="21" key="1">
    <citation type="submission" date="2020-10" db="EMBL/GenBank/DDBJ databases">
        <authorList>
            <person name="Gilroy R."/>
        </authorList>
    </citation>
    <scope>NUCLEOTIDE SEQUENCE</scope>
    <source>
        <strain evidence="21">CHK191-8634</strain>
    </source>
</reference>
<evidence type="ECO:0000256" key="5">
    <source>
        <dbReference type="ARBA" id="ARBA00004661"/>
    </source>
</evidence>
<keyword evidence="16 18" id="KW-0456">Lyase</keyword>
<gene>
    <name evidence="18 21" type="primary">aroB</name>
    <name evidence="21" type="ORF">IAB67_00265</name>
</gene>
<evidence type="ECO:0000256" key="14">
    <source>
        <dbReference type="ARBA" id="ARBA00023027"/>
    </source>
</evidence>
<dbReference type="EMBL" id="DVMR01000004">
    <property type="protein sequence ID" value="HIU42714.1"/>
    <property type="molecule type" value="Genomic_DNA"/>
</dbReference>
<evidence type="ECO:0000256" key="11">
    <source>
        <dbReference type="ARBA" id="ARBA00022723"/>
    </source>
</evidence>
<dbReference type="InterPro" id="IPR056179">
    <property type="entry name" value="DHQS_C"/>
</dbReference>
<dbReference type="FunFam" id="3.40.50.1970:FF:000007">
    <property type="entry name" value="Pentafunctional AROM polypeptide"/>
    <property type="match status" value="1"/>
</dbReference>
<proteinExistence type="inferred from homology"/>
<keyword evidence="11 18" id="KW-0479">Metal-binding</keyword>
<comment type="catalytic activity">
    <reaction evidence="1 18">
        <text>7-phospho-2-dehydro-3-deoxy-D-arabino-heptonate = 3-dehydroquinate + phosphate</text>
        <dbReference type="Rhea" id="RHEA:21968"/>
        <dbReference type="ChEBI" id="CHEBI:32364"/>
        <dbReference type="ChEBI" id="CHEBI:43474"/>
        <dbReference type="ChEBI" id="CHEBI:58394"/>
        <dbReference type="EC" id="4.2.3.4"/>
    </reaction>
</comment>
<keyword evidence="12 18" id="KW-0547">Nucleotide-binding</keyword>
<comment type="caution">
    <text evidence="18">Lacks conserved residue(s) required for the propagation of feature annotation.</text>
</comment>
<feature type="domain" description="3-dehydroquinate synthase C-terminal" evidence="20">
    <location>
        <begin position="181"/>
        <end position="314"/>
    </location>
</feature>
<protein>
    <recommendedName>
        <fullName evidence="8 18">3-dehydroquinate synthase</fullName>
        <shortName evidence="18">DHQS</shortName>
        <ecNumber evidence="7 18">4.2.3.4</ecNumber>
    </recommendedName>
</protein>
<evidence type="ECO:0000256" key="15">
    <source>
        <dbReference type="ARBA" id="ARBA00023141"/>
    </source>
</evidence>
<feature type="binding site" evidence="18">
    <location>
        <begin position="169"/>
        <end position="172"/>
    </location>
    <ligand>
        <name>NAD(+)</name>
        <dbReference type="ChEBI" id="CHEBI:57540"/>
    </ligand>
</feature>
<comment type="similarity">
    <text evidence="6 18">Belongs to the sugar phosphate cyclases superfamily. Dehydroquinate synthase family.</text>
</comment>
<sequence>MDTVKIDCSRPYEVLVGTGLLDTAGEHIVRTTGCQTAAVVADDTVDALYGDRVQASLERAGCRVVRFRFPHGEQSKTIATYVQLLHFLAENRLTRSDAVVALGGGVTGDLAGFAAATFMRGMALVQLPTTLLAAVDSSVGGKTAVDLPQGKNLAGAFHQPSLVLCDCDTLDTLPADVFRDGCAEVIKYGVLCDAQFFESLQKPVNEQREAVISRCVRIKSDIVSRDERDKRERQLLNLGHTIGHAIEQCSGFTVSHGQAVAIGMAHVARAAFRRGLCKRDCPGRIEEMLRLYGLPVSTSLEPEMLAQAALSDKKRTGKQITLVIPEEIGRCVLYPLPVSEIAELIREGVEAL</sequence>
<evidence type="ECO:0000256" key="1">
    <source>
        <dbReference type="ARBA" id="ARBA00001393"/>
    </source>
</evidence>
<feature type="binding site" evidence="18">
    <location>
        <position position="240"/>
    </location>
    <ligand>
        <name>Zn(2+)</name>
        <dbReference type="ChEBI" id="CHEBI:29105"/>
    </ligand>
</feature>
<keyword evidence="9 18" id="KW-0963">Cytoplasm</keyword>
<comment type="caution">
    <text evidence="21">The sequence shown here is derived from an EMBL/GenBank/DDBJ whole genome shotgun (WGS) entry which is preliminary data.</text>
</comment>
<evidence type="ECO:0000256" key="17">
    <source>
        <dbReference type="ARBA" id="ARBA00023285"/>
    </source>
</evidence>
<keyword evidence="13 18" id="KW-0862">Zinc</keyword>
<feature type="binding site" evidence="18">
    <location>
        <position position="256"/>
    </location>
    <ligand>
        <name>Zn(2+)</name>
        <dbReference type="ChEBI" id="CHEBI:29105"/>
    </ligand>
</feature>
<evidence type="ECO:0000256" key="16">
    <source>
        <dbReference type="ARBA" id="ARBA00023239"/>
    </source>
</evidence>
<dbReference type="Gene3D" id="3.40.50.1970">
    <property type="match status" value="1"/>
</dbReference>
<evidence type="ECO:0000256" key="2">
    <source>
        <dbReference type="ARBA" id="ARBA00001911"/>
    </source>
</evidence>
<comment type="cofactor">
    <cofactor evidence="2 18">
        <name>NAD(+)</name>
        <dbReference type="ChEBI" id="CHEBI:57540"/>
    </cofactor>
</comment>
<dbReference type="GO" id="GO:0005737">
    <property type="term" value="C:cytoplasm"/>
    <property type="evidence" value="ECO:0007669"/>
    <property type="project" value="UniProtKB-SubCell"/>
</dbReference>
<evidence type="ECO:0000313" key="21">
    <source>
        <dbReference type="EMBL" id="HIU42714.1"/>
    </source>
</evidence>
<evidence type="ECO:0000313" key="22">
    <source>
        <dbReference type="Proteomes" id="UP000824073"/>
    </source>
</evidence>